<feature type="transmembrane region" description="Helical" evidence="9">
    <location>
        <begin position="85"/>
        <end position="103"/>
    </location>
</feature>
<feature type="transmembrane region" description="Helical" evidence="9">
    <location>
        <begin position="161"/>
        <end position="183"/>
    </location>
</feature>
<dbReference type="Pfam" id="PF00005">
    <property type="entry name" value="ABC_tran"/>
    <property type="match status" value="1"/>
</dbReference>
<dbReference type="PROSITE" id="PS50893">
    <property type="entry name" value="ABC_TRANSPORTER_2"/>
    <property type="match status" value="1"/>
</dbReference>
<dbReference type="PANTHER" id="PTHR24221:SF654">
    <property type="entry name" value="ATP-BINDING CASSETTE SUB-FAMILY B MEMBER 6"/>
    <property type="match status" value="1"/>
</dbReference>
<dbReference type="InterPro" id="IPR003593">
    <property type="entry name" value="AAA+_ATPase"/>
</dbReference>
<evidence type="ECO:0000256" key="6">
    <source>
        <dbReference type="ARBA" id="ARBA00022840"/>
    </source>
</evidence>
<keyword evidence="8 9" id="KW-0472">Membrane</keyword>
<keyword evidence="4 9" id="KW-0812">Transmembrane</keyword>
<proteinExistence type="predicted"/>
<protein>
    <submittedName>
        <fullName evidence="12">ABC transporter ATP-binding protein</fullName>
    </submittedName>
</protein>
<dbReference type="PANTHER" id="PTHR24221">
    <property type="entry name" value="ATP-BINDING CASSETTE SUB-FAMILY B"/>
    <property type="match status" value="1"/>
</dbReference>
<sequence>MHTIAMNTGIISYSLNSIRYYLTSVQKYRALWMFGLVLVSSFLDVFGLAALVPVMMVAAEPGGVQKSKYFFPIYQSLDFQSEKSFLLFLMGVIFLFFLFKNVFTTWVNYLQTRFTAEIGLKIIDNQLAKYLNLSFWKFNDTGSATLMNAALNVPGVYVSGILRPLFVFFSEVAVIVVIVISIVVYKPLLLVILGVVLVPATLLMYRALRTRTQNIGHRINQLRPVAFSILSDLFIGFVELKLAHKQQDFRRKLLNNQEELQKLDAESYLYSLLPIKMIEMVAILGVLTIFLYALFFAETSTDLIALVGLFAAAAYRLMPSVNRLLQSLFQLKQAQYTIEIINGDQGSEFITPTDPVQTPLTFEHSLSFDNISYDFPGATQRTLKGISLDIRKGEKIGFIGSSGSGKTTLMNVLLRFYVEQSGHIRVDGQPLTGQQLLAWYQIIGYVKQDTFLMEASIQENITLGDTEVDQTRLQYAIEQASLAGFVSGLPDGVHTHIGERGSKLSGGQRQRIGIARALYKRTQVLVLDEATSALDNETEREVNEAINKLSHTDITILIIAHRITTLRECDRIYELNQGEIIAVHQYEDLVRQIV</sequence>
<dbReference type="PROSITE" id="PS00211">
    <property type="entry name" value="ABC_TRANSPORTER_1"/>
    <property type="match status" value="1"/>
</dbReference>
<dbReference type="GO" id="GO:0005886">
    <property type="term" value="C:plasma membrane"/>
    <property type="evidence" value="ECO:0007669"/>
    <property type="project" value="UniProtKB-SubCell"/>
</dbReference>
<dbReference type="Proteomes" id="UP000297739">
    <property type="component" value="Unassembled WGS sequence"/>
</dbReference>
<dbReference type="AlphaFoldDB" id="A0A4Z0PJS4"/>
<dbReference type="PROSITE" id="PS50929">
    <property type="entry name" value="ABC_TM1F"/>
    <property type="match status" value="1"/>
</dbReference>
<keyword evidence="2" id="KW-0813">Transport</keyword>
<dbReference type="InterPro" id="IPR039421">
    <property type="entry name" value="Type_1_exporter"/>
</dbReference>
<evidence type="ECO:0000256" key="8">
    <source>
        <dbReference type="ARBA" id="ARBA00023136"/>
    </source>
</evidence>
<evidence type="ECO:0000256" key="7">
    <source>
        <dbReference type="ARBA" id="ARBA00022989"/>
    </source>
</evidence>
<feature type="transmembrane region" description="Helical" evidence="9">
    <location>
        <begin position="188"/>
        <end position="205"/>
    </location>
</feature>
<evidence type="ECO:0000256" key="5">
    <source>
        <dbReference type="ARBA" id="ARBA00022741"/>
    </source>
</evidence>
<evidence type="ECO:0000256" key="4">
    <source>
        <dbReference type="ARBA" id="ARBA00022692"/>
    </source>
</evidence>
<dbReference type="GO" id="GO:0034040">
    <property type="term" value="F:ATPase-coupled lipid transmembrane transporter activity"/>
    <property type="evidence" value="ECO:0007669"/>
    <property type="project" value="TreeGrafter"/>
</dbReference>
<evidence type="ECO:0000256" key="1">
    <source>
        <dbReference type="ARBA" id="ARBA00004651"/>
    </source>
</evidence>
<accession>A0A4Z0PJS4</accession>
<dbReference type="SUPFAM" id="SSF90123">
    <property type="entry name" value="ABC transporter transmembrane region"/>
    <property type="match status" value="1"/>
</dbReference>
<dbReference type="InterPro" id="IPR027417">
    <property type="entry name" value="P-loop_NTPase"/>
</dbReference>
<comment type="subcellular location">
    <subcellularLocation>
        <location evidence="1">Cell membrane</location>
        <topology evidence="1">Multi-pass membrane protein</topology>
    </subcellularLocation>
</comment>
<organism evidence="12 13">
    <name type="scientific">Hymenobacter elongatus</name>
    <dbReference type="NCBI Taxonomy" id="877208"/>
    <lineage>
        <taxon>Bacteria</taxon>
        <taxon>Pseudomonadati</taxon>
        <taxon>Bacteroidota</taxon>
        <taxon>Cytophagia</taxon>
        <taxon>Cytophagales</taxon>
        <taxon>Hymenobacteraceae</taxon>
        <taxon>Hymenobacter</taxon>
    </lineage>
</organism>
<evidence type="ECO:0000313" key="13">
    <source>
        <dbReference type="Proteomes" id="UP000297739"/>
    </source>
</evidence>
<dbReference type="GO" id="GO:0016887">
    <property type="term" value="F:ATP hydrolysis activity"/>
    <property type="evidence" value="ECO:0007669"/>
    <property type="project" value="InterPro"/>
</dbReference>
<keyword evidence="6 12" id="KW-0067">ATP-binding</keyword>
<dbReference type="GO" id="GO:0140359">
    <property type="term" value="F:ABC-type transporter activity"/>
    <property type="evidence" value="ECO:0007669"/>
    <property type="project" value="InterPro"/>
</dbReference>
<reference evidence="12 13" key="1">
    <citation type="submission" date="2019-04" db="EMBL/GenBank/DDBJ databases">
        <authorList>
            <person name="Feng G."/>
            <person name="Zhang J."/>
            <person name="Zhu H."/>
        </authorList>
    </citation>
    <scope>NUCLEOTIDE SEQUENCE [LARGE SCALE GENOMIC DNA]</scope>
    <source>
        <strain evidence="12 13">JCM 17223</strain>
    </source>
</reference>
<evidence type="ECO:0000256" key="9">
    <source>
        <dbReference type="SAM" id="Phobius"/>
    </source>
</evidence>
<dbReference type="FunFam" id="3.40.50.300:FF:000299">
    <property type="entry name" value="ABC transporter ATP-binding protein/permease"/>
    <property type="match status" value="1"/>
</dbReference>
<keyword evidence="7 9" id="KW-1133">Transmembrane helix</keyword>
<comment type="caution">
    <text evidence="12">The sequence shown here is derived from an EMBL/GenBank/DDBJ whole genome shotgun (WGS) entry which is preliminary data.</text>
</comment>
<feature type="transmembrane region" description="Helical" evidence="9">
    <location>
        <begin position="277"/>
        <end position="297"/>
    </location>
</feature>
<dbReference type="Gene3D" id="3.40.50.300">
    <property type="entry name" value="P-loop containing nucleotide triphosphate hydrolases"/>
    <property type="match status" value="1"/>
</dbReference>
<dbReference type="SUPFAM" id="SSF52540">
    <property type="entry name" value="P-loop containing nucleoside triphosphate hydrolases"/>
    <property type="match status" value="1"/>
</dbReference>
<gene>
    <name evidence="12" type="ORF">E5J99_12200</name>
</gene>
<dbReference type="InterPro" id="IPR011527">
    <property type="entry name" value="ABC1_TM_dom"/>
</dbReference>
<evidence type="ECO:0000256" key="2">
    <source>
        <dbReference type="ARBA" id="ARBA00022448"/>
    </source>
</evidence>
<dbReference type="InterPro" id="IPR003439">
    <property type="entry name" value="ABC_transporter-like_ATP-bd"/>
</dbReference>
<feature type="domain" description="ABC transmembrane type-1" evidence="11">
    <location>
        <begin position="31"/>
        <end position="333"/>
    </location>
</feature>
<dbReference type="GO" id="GO:0005524">
    <property type="term" value="F:ATP binding"/>
    <property type="evidence" value="ECO:0007669"/>
    <property type="project" value="UniProtKB-KW"/>
</dbReference>
<dbReference type="Gene3D" id="1.20.1560.10">
    <property type="entry name" value="ABC transporter type 1, transmembrane domain"/>
    <property type="match status" value="1"/>
</dbReference>
<dbReference type="OrthoDB" id="1522160at2"/>
<feature type="transmembrane region" description="Helical" evidence="9">
    <location>
        <begin position="303"/>
        <end position="325"/>
    </location>
</feature>
<dbReference type="RefSeq" id="WP_135498089.1">
    <property type="nucleotide sequence ID" value="NZ_SRLD01000022.1"/>
</dbReference>
<feature type="domain" description="ABC transporter" evidence="10">
    <location>
        <begin position="366"/>
        <end position="593"/>
    </location>
</feature>
<dbReference type="InterPro" id="IPR017871">
    <property type="entry name" value="ABC_transporter-like_CS"/>
</dbReference>
<dbReference type="SMART" id="SM00382">
    <property type="entry name" value="AAA"/>
    <property type="match status" value="1"/>
</dbReference>
<dbReference type="InterPro" id="IPR036640">
    <property type="entry name" value="ABC1_TM_sf"/>
</dbReference>
<evidence type="ECO:0000256" key="3">
    <source>
        <dbReference type="ARBA" id="ARBA00022475"/>
    </source>
</evidence>
<keyword evidence="5" id="KW-0547">Nucleotide-binding</keyword>
<keyword evidence="13" id="KW-1185">Reference proteome</keyword>
<dbReference type="EMBL" id="SRLD01000022">
    <property type="protein sequence ID" value="TGE15557.1"/>
    <property type="molecule type" value="Genomic_DNA"/>
</dbReference>
<feature type="transmembrane region" description="Helical" evidence="9">
    <location>
        <begin position="225"/>
        <end position="243"/>
    </location>
</feature>
<evidence type="ECO:0000313" key="12">
    <source>
        <dbReference type="EMBL" id="TGE15557.1"/>
    </source>
</evidence>
<feature type="transmembrane region" description="Helical" evidence="9">
    <location>
        <begin position="30"/>
        <end position="58"/>
    </location>
</feature>
<evidence type="ECO:0000259" key="11">
    <source>
        <dbReference type="PROSITE" id="PS50929"/>
    </source>
</evidence>
<keyword evidence="3" id="KW-1003">Cell membrane</keyword>
<name>A0A4Z0PJS4_9BACT</name>
<evidence type="ECO:0000259" key="10">
    <source>
        <dbReference type="PROSITE" id="PS50893"/>
    </source>
</evidence>